<dbReference type="Gene3D" id="3.20.20.140">
    <property type="entry name" value="Metal-dependent hydrolases"/>
    <property type="match status" value="1"/>
</dbReference>
<comment type="caution">
    <text evidence="2">The sequence shown here is derived from an EMBL/GenBank/DDBJ whole genome shotgun (WGS) entry which is preliminary data.</text>
</comment>
<dbReference type="InterPro" id="IPR006680">
    <property type="entry name" value="Amidohydro-rel"/>
</dbReference>
<dbReference type="Proteomes" id="UP001524473">
    <property type="component" value="Unassembled WGS sequence"/>
</dbReference>
<keyword evidence="3" id="KW-1185">Reference proteome</keyword>
<name>A0ABT1RUK7_9FIRM</name>
<dbReference type="RefSeq" id="WP_066863689.1">
    <property type="nucleotide sequence ID" value="NZ_CABKVV010000013.1"/>
</dbReference>
<dbReference type="Pfam" id="PF04909">
    <property type="entry name" value="Amidohydro_2"/>
    <property type="match status" value="1"/>
</dbReference>
<evidence type="ECO:0000313" key="3">
    <source>
        <dbReference type="Proteomes" id="UP001524473"/>
    </source>
</evidence>
<dbReference type="EMBL" id="JANFZH010000001">
    <property type="protein sequence ID" value="MCQ4838359.1"/>
    <property type="molecule type" value="Genomic_DNA"/>
</dbReference>
<feature type="domain" description="Amidohydrolase-related" evidence="1">
    <location>
        <begin position="95"/>
        <end position="321"/>
    </location>
</feature>
<evidence type="ECO:0000313" key="2">
    <source>
        <dbReference type="EMBL" id="MCQ4838359.1"/>
    </source>
</evidence>
<organism evidence="2 3">
    <name type="scientific">Neglectibacter timonensis</name>
    <dbReference type="NCBI Taxonomy" id="1776382"/>
    <lineage>
        <taxon>Bacteria</taxon>
        <taxon>Bacillati</taxon>
        <taxon>Bacillota</taxon>
        <taxon>Clostridia</taxon>
        <taxon>Eubacteriales</taxon>
        <taxon>Oscillospiraceae</taxon>
        <taxon>Neglectibacter</taxon>
    </lineage>
</organism>
<protein>
    <submittedName>
        <fullName evidence="2">Amidohydrolase</fullName>
    </submittedName>
</protein>
<proteinExistence type="predicted"/>
<dbReference type="InterPro" id="IPR032466">
    <property type="entry name" value="Metal_Hydrolase"/>
</dbReference>
<sequence>MRHNQGIWDAHVHTHGGCTVDGYLRNGRDNLSASGLDGMNLLCVRHGRSACISDAEALLLKALLPGRFTVYCNPAFQIEEFGSDAEGLFKQILGFAEAGADGVKLGDGEAGENVNLDSPLYDAIFSALEKTDLPALFHVGAAPYIPARRYFQKNKYPVAGPPWMVYTGKQDDDQEATSRISRENLAERHQQIDNLLSRHPNARVTFAHFFFKADDLDGMADFLNRYPNIRIDITPCSDLYYHLSQTPKRSRDFFETYSDRLIFGTDNEMELDPVLQISLIRQFLETDETFFSVKYGFDITGIAPLQKETLKKIYCDNFRKMVPGTAVNAKKAASYCEYLYETVKEFAEMPKENALEVLEVARRFQAMRGS</sequence>
<gene>
    <name evidence="2" type="ORF">NE695_00340</name>
</gene>
<dbReference type="GeneID" id="90532353"/>
<dbReference type="SUPFAM" id="SSF51556">
    <property type="entry name" value="Metallo-dependent hydrolases"/>
    <property type="match status" value="1"/>
</dbReference>
<evidence type="ECO:0000259" key="1">
    <source>
        <dbReference type="Pfam" id="PF04909"/>
    </source>
</evidence>
<reference evidence="2 3" key="1">
    <citation type="submission" date="2022-06" db="EMBL/GenBank/DDBJ databases">
        <title>Isolation of gut microbiota from human fecal samples.</title>
        <authorList>
            <person name="Pamer E.G."/>
            <person name="Barat B."/>
            <person name="Waligurski E."/>
            <person name="Medina S."/>
            <person name="Paddock L."/>
            <person name="Mostad J."/>
        </authorList>
    </citation>
    <scope>NUCLEOTIDE SEQUENCE [LARGE SCALE GENOMIC DNA]</scope>
    <source>
        <strain evidence="2 3">DFI.9.73</strain>
    </source>
</reference>
<accession>A0ABT1RUK7</accession>